<dbReference type="EMBL" id="CAEZZV010000062">
    <property type="protein sequence ID" value="CAB4777353.1"/>
    <property type="molecule type" value="Genomic_DNA"/>
</dbReference>
<evidence type="ECO:0000313" key="2">
    <source>
        <dbReference type="EMBL" id="CAB4777353.1"/>
    </source>
</evidence>
<dbReference type="Gene3D" id="3.40.190.10">
    <property type="entry name" value="Periplasmic binding protein-like II"/>
    <property type="match status" value="2"/>
</dbReference>
<dbReference type="PROSITE" id="PS51257">
    <property type="entry name" value="PROKAR_LIPOPROTEIN"/>
    <property type="match status" value="1"/>
</dbReference>
<name>A0A6J6W2N6_9ZZZZ</name>
<protein>
    <submittedName>
        <fullName evidence="2">Unannotated protein</fullName>
    </submittedName>
</protein>
<dbReference type="EMBL" id="CAEZUK010000154">
    <property type="protein sequence ID" value="CAB4604228.1"/>
    <property type="molecule type" value="Genomic_DNA"/>
</dbReference>
<evidence type="ECO:0000313" key="1">
    <source>
        <dbReference type="EMBL" id="CAB4604228.1"/>
    </source>
</evidence>
<dbReference type="AlphaFoldDB" id="A0A6J6W2N6"/>
<organism evidence="2">
    <name type="scientific">freshwater metagenome</name>
    <dbReference type="NCBI Taxonomy" id="449393"/>
    <lineage>
        <taxon>unclassified sequences</taxon>
        <taxon>metagenomes</taxon>
        <taxon>ecological metagenomes</taxon>
    </lineage>
</organism>
<gene>
    <name evidence="1" type="ORF">UFOPK1820_00951</name>
    <name evidence="2" type="ORF">UFOPK2921_00622</name>
</gene>
<accession>A0A6J6W2N6</accession>
<reference evidence="2" key="1">
    <citation type="submission" date="2020-05" db="EMBL/GenBank/DDBJ databases">
        <authorList>
            <person name="Chiriac C."/>
            <person name="Salcher M."/>
            <person name="Ghai R."/>
            <person name="Kavagutti S V."/>
        </authorList>
    </citation>
    <scope>NUCLEOTIDE SEQUENCE</scope>
</reference>
<proteinExistence type="predicted"/>
<sequence>MSPRRVTALVSLFSLTSIFVACSSDTSEKTDPATGVCPAKLTIQTDWFPELEHGGTYQLIGPSGTADKNSVSYSGPVQQQYAVGGLQEVEILTKNFDKQNSSVLVDGQADMAYIGIADLIKDSAALPLIAIAKTLDQDPQMLMWDPTQYAIKTPTDIAASGASFVHFPALSYIDFMIDKGYLMPEQSDPSYNGSDATWVSKGGSILQQGFATNEIYKYENDILWKDGAPADVSFFTVSELGFDNYPATITMLKSRATELDACLKLLVPKMQQAWVDFYNNPTPITDRMIEINEEYDGFWSLSAELNLAGLQLLEEKNIGANSPDGTYCSFDETKVQDLYDILQPIYASQGVEITDDVSSVYTNDYCQGSPGR</sequence>